<organism evidence="2 3">
    <name type="scientific">Gimesia aquarii</name>
    <dbReference type="NCBI Taxonomy" id="2527964"/>
    <lineage>
        <taxon>Bacteria</taxon>
        <taxon>Pseudomonadati</taxon>
        <taxon>Planctomycetota</taxon>
        <taxon>Planctomycetia</taxon>
        <taxon>Planctomycetales</taxon>
        <taxon>Planctomycetaceae</taxon>
        <taxon>Gimesia</taxon>
    </lineage>
</organism>
<sequence>MTGYTVHTGSTEDFSNGWDRIFSDKSVNKEKKKKKSKKKTTAKKESKKKKKS</sequence>
<dbReference type="EMBL" id="CP037920">
    <property type="protein sequence ID" value="QDT99402.1"/>
    <property type="molecule type" value="Genomic_DNA"/>
</dbReference>
<feature type="region of interest" description="Disordered" evidence="1">
    <location>
        <begin position="1"/>
        <end position="52"/>
    </location>
</feature>
<dbReference type="KEGG" id="gaw:V144x_49130"/>
<dbReference type="RefSeq" id="WP_197998608.1">
    <property type="nucleotide sequence ID" value="NZ_CP037920.1"/>
</dbReference>
<dbReference type="AlphaFoldDB" id="A0A517W2C0"/>
<feature type="compositionally biased region" description="Polar residues" evidence="1">
    <location>
        <begin position="1"/>
        <end position="14"/>
    </location>
</feature>
<accession>A0A517W2C0</accession>
<gene>
    <name evidence="2" type="ORF">V144x_49130</name>
</gene>
<reference evidence="2 3" key="1">
    <citation type="submission" date="2019-03" db="EMBL/GenBank/DDBJ databases">
        <title>Deep-cultivation of Planctomycetes and their phenomic and genomic characterization uncovers novel biology.</title>
        <authorList>
            <person name="Wiegand S."/>
            <person name="Jogler M."/>
            <person name="Boedeker C."/>
            <person name="Pinto D."/>
            <person name="Vollmers J."/>
            <person name="Rivas-Marin E."/>
            <person name="Kohn T."/>
            <person name="Peeters S.H."/>
            <person name="Heuer A."/>
            <person name="Rast P."/>
            <person name="Oberbeckmann S."/>
            <person name="Bunk B."/>
            <person name="Jeske O."/>
            <person name="Meyerdierks A."/>
            <person name="Storesund J.E."/>
            <person name="Kallscheuer N."/>
            <person name="Luecker S."/>
            <person name="Lage O.M."/>
            <person name="Pohl T."/>
            <person name="Merkel B.J."/>
            <person name="Hornburger P."/>
            <person name="Mueller R.-W."/>
            <person name="Bruemmer F."/>
            <person name="Labrenz M."/>
            <person name="Spormann A.M."/>
            <person name="Op den Camp H."/>
            <person name="Overmann J."/>
            <person name="Amann R."/>
            <person name="Jetten M.S.M."/>
            <person name="Mascher T."/>
            <person name="Medema M.H."/>
            <person name="Devos D.P."/>
            <person name="Kaster A.-K."/>
            <person name="Ovreas L."/>
            <person name="Rohde M."/>
            <person name="Galperin M.Y."/>
            <person name="Jogler C."/>
        </authorList>
    </citation>
    <scope>NUCLEOTIDE SEQUENCE [LARGE SCALE GENOMIC DNA]</scope>
    <source>
        <strain evidence="2 3">V144</strain>
    </source>
</reference>
<dbReference type="Proteomes" id="UP000318704">
    <property type="component" value="Chromosome"/>
</dbReference>
<protein>
    <submittedName>
        <fullName evidence="2">Uncharacterized protein</fullName>
    </submittedName>
</protein>
<proteinExistence type="predicted"/>
<name>A0A517W2C0_9PLAN</name>
<evidence type="ECO:0000256" key="1">
    <source>
        <dbReference type="SAM" id="MobiDB-lite"/>
    </source>
</evidence>
<feature type="compositionally biased region" description="Basic residues" evidence="1">
    <location>
        <begin position="30"/>
        <end position="52"/>
    </location>
</feature>
<evidence type="ECO:0000313" key="2">
    <source>
        <dbReference type="EMBL" id="QDT99402.1"/>
    </source>
</evidence>
<evidence type="ECO:0000313" key="3">
    <source>
        <dbReference type="Proteomes" id="UP000318704"/>
    </source>
</evidence>